<dbReference type="PANTHER" id="PTHR30545">
    <property type="entry name" value="SUGAR FERMENTATION STIMULATION PROTEIN A"/>
    <property type="match status" value="1"/>
</dbReference>
<feature type="domain" description="Sugar fermentation stimulation protein C-terminal" evidence="2">
    <location>
        <begin position="81"/>
        <end position="218"/>
    </location>
</feature>
<reference evidence="4 5" key="1">
    <citation type="submission" date="2015-06" db="EMBL/GenBank/DDBJ databases">
        <authorList>
            <person name="Wibberg Daniel"/>
        </authorList>
    </citation>
    <scope>NUCLEOTIDE SEQUENCE [LARGE SCALE GENOMIC DNA]</scope>
    <source>
        <strain evidence="4 5">T3/55T</strain>
    </source>
</reference>
<dbReference type="Pfam" id="PF03749">
    <property type="entry name" value="SfsA"/>
    <property type="match status" value="1"/>
</dbReference>
<sequence>MKLNYNIRYGTFIGRPNRFIAHIDIDGQQVISHVPNTGRLKEILIPGAPVIVSYHPEESRKTKYELRMVKKKDSWVSIDSQLPNALAYEAVAKGLIKELSGFNHIKKEVTYQNSRFDLQLSDDNGQICFVEVKGVTLEKDGWSYFPDAPTERGRKHIDELIHAAGCGYKVALLFVIQFEQAAGFSPNHVTDPAFANKVKEAKNAGVEILAYRCTVKPDEVSITKKIPVIL</sequence>
<evidence type="ECO:0000313" key="5">
    <source>
        <dbReference type="Proteomes" id="UP000236497"/>
    </source>
</evidence>
<dbReference type="CDD" id="cd22359">
    <property type="entry name" value="SfsA-like_bacterial"/>
    <property type="match status" value="1"/>
</dbReference>
<dbReference type="GO" id="GO:0003677">
    <property type="term" value="F:DNA binding"/>
    <property type="evidence" value="ECO:0007669"/>
    <property type="project" value="InterPro"/>
</dbReference>
<dbReference type="Gene3D" id="2.40.50.580">
    <property type="match status" value="1"/>
</dbReference>
<dbReference type="AlphaFoldDB" id="A0A0H5SJ77"/>
<name>A0A0H5SJ77_HERHM</name>
<dbReference type="RefSeq" id="WP_103203635.1">
    <property type="nucleotide sequence ID" value="NZ_CVTD020000026.1"/>
</dbReference>
<dbReference type="HAMAP" id="MF_00095">
    <property type="entry name" value="SfsA"/>
    <property type="match status" value="1"/>
</dbReference>
<dbReference type="Proteomes" id="UP000236497">
    <property type="component" value="Unassembled WGS sequence"/>
</dbReference>
<dbReference type="InterPro" id="IPR040452">
    <property type="entry name" value="SfsA_C"/>
</dbReference>
<accession>A0A0H5SJ77</accession>
<proteinExistence type="inferred from homology"/>
<evidence type="ECO:0000259" key="3">
    <source>
        <dbReference type="Pfam" id="PF17746"/>
    </source>
</evidence>
<protein>
    <recommendedName>
        <fullName evidence="1">Sugar fermentation stimulation protein homolog</fullName>
    </recommendedName>
</protein>
<dbReference type="OrthoDB" id="9802365at2"/>
<feature type="domain" description="SfsA N-terminal OB" evidence="3">
    <location>
        <begin position="13"/>
        <end position="78"/>
    </location>
</feature>
<keyword evidence="5" id="KW-1185">Reference proteome</keyword>
<dbReference type="Gene3D" id="3.40.1350.60">
    <property type="match status" value="1"/>
</dbReference>
<dbReference type="PANTHER" id="PTHR30545:SF2">
    <property type="entry name" value="SUGAR FERMENTATION STIMULATION PROTEIN A"/>
    <property type="match status" value="1"/>
</dbReference>
<dbReference type="InterPro" id="IPR005224">
    <property type="entry name" value="SfsA"/>
</dbReference>
<dbReference type="InterPro" id="IPR041465">
    <property type="entry name" value="SfsA_N"/>
</dbReference>
<evidence type="ECO:0000256" key="1">
    <source>
        <dbReference type="HAMAP-Rule" id="MF_00095"/>
    </source>
</evidence>
<comment type="similarity">
    <text evidence="1">Belongs to the SfsA family.</text>
</comment>
<dbReference type="Pfam" id="PF17746">
    <property type="entry name" value="SfsA_N"/>
    <property type="match status" value="1"/>
</dbReference>
<dbReference type="NCBIfam" id="TIGR00230">
    <property type="entry name" value="sfsA"/>
    <property type="match status" value="1"/>
</dbReference>
<organism evidence="4 5">
    <name type="scientific">Herbinix hemicellulosilytica</name>
    <dbReference type="NCBI Taxonomy" id="1564487"/>
    <lineage>
        <taxon>Bacteria</taxon>
        <taxon>Bacillati</taxon>
        <taxon>Bacillota</taxon>
        <taxon>Clostridia</taxon>
        <taxon>Lachnospirales</taxon>
        <taxon>Lachnospiraceae</taxon>
        <taxon>Herbinix</taxon>
    </lineage>
</organism>
<dbReference type="EMBL" id="CVTD020000026">
    <property type="protein sequence ID" value="CRZ35557.1"/>
    <property type="molecule type" value="Genomic_DNA"/>
</dbReference>
<evidence type="ECO:0000313" key="4">
    <source>
        <dbReference type="EMBL" id="CRZ35557.1"/>
    </source>
</evidence>
<gene>
    <name evidence="1 4" type="primary">sfsA</name>
    <name evidence="4" type="ORF">HHT355_2371</name>
</gene>
<evidence type="ECO:0000259" key="2">
    <source>
        <dbReference type="Pfam" id="PF03749"/>
    </source>
</evidence>